<evidence type="ECO:0000256" key="1">
    <source>
        <dbReference type="SAM" id="MobiDB-lite"/>
    </source>
</evidence>
<dbReference type="EMBL" id="JAZHFV010000002">
    <property type="protein sequence ID" value="MEX4007651.1"/>
    <property type="molecule type" value="Genomic_DNA"/>
</dbReference>
<organism evidence="2 3">
    <name type="scientific">Neoaquamicrobium sediminum</name>
    <dbReference type="NCBI Taxonomy" id="1849104"/>
    <lineage>
        <taxon>Bacteria</taxon>
        <taxon>Pseudomonadati</taxon>
        <taxon>Pseudomonadota</taxon>
        <taxon>Alphaproteobacteria</taxon>
        <taxon>Hyphomicrobiales</taxon>
        <taxon>Phyllobacteriaceae</taxon>
        <taxon>Neoaquamicrobium</taxon>
    </lineage>
</organism>
<evidence type="ECO:0000313" key="3">
    <source>
        <dbReference type="Proteomes" id="UP001559025"/>
    </source>
</evidence>
<comment type="caution">
    <text evidence="2">The sequence shown here is derived from an EMBL/GenBank/DDBJ whole genome shotgun (WGS) entry which is preliminary data.</text>
</comment>
<feature type="compositionally biased region" description="Basic and acidic residues" evidence="1">
    <location>
        <begin position="10"/>
        <end position="21"/>
    </location>
</feature>
<protein>
    <recommendedName>
        <fullName evidence="4">Protein phosphatase 2C-like protein</fullName>
    </recommendedName>
</protein>
<proteinExistence type="predicted"/>
<sequence>MTHLRILDSITDRGDPRRPNEDASGGAANCAFVIDGATGLGENIIDEAESDAAWLAKFAAVTFEEDALAGCAVAKSVRKINERVSRIIGDLAGSMPVDPWNLPCAGFQMIRVEKDGIVSHGLGDCRLFLQDALGATHALSAIEGGAAAENEEAKRAVAHAGGLTKFRSLSTEPEIRAELRRRRALYNTDGGPVWTLGANPEAASHIVSQPLPATLPARGLLCTDGFAALVDLYGRYDAASLIERARTDGLVPLLAELRAIEQREDPDGQAYPRFKVSDDATAVLFEIVGDRAVSGRR</sequence>
<feature type="region of interest" description="Disordered" evidence="1">
    <location>
        <begin position="1"/>
        <end position="25"/>
    </location>
</feature>
<gene>
    <name evidence="2" type="ORF">V1479_10080</name>
</gene>
<accession>A0ABV3WSK5</accession>
<keyword evidence="3" id="KW-1185">Reference proteome</keyword>
<evidence type="ECO:0000313" key="2">
    <source>
        <dbReference type="EMBL" id="MEX4007651.1"/>
    </source>
</evidence>
<dbReference type="RefSeq" id="WP_368802765.1">
    <property type="nucleotide sequence ID" value="NZ_JAZHFV010000002.1"/>
</dbReference>
<evidence type="ECO:0008006" key="4">
    <source>
        <dbReference type="Google" id="ProtNLM"/>
    </source>
</evidence>
<dbReference type="Proteomes" id="UP001559025">
    <property type="component" value="Unassembled WGS sequence"/>
</dbReference>
<name>A0ABV3WSK5_9HYPH</name>
<reference evidence="2 3" key="1">
    <citation type="submission" date="2024-01" db="EMBL/GenBank/DDBJ databases">
        <title>New evidence supports the origin of RcGTA from prophage.</title>
        <authorList>
            <person name="Xu Y."/>
            <person name="Liu B."/>
            <person name="Chen F."/>
        </authorList>
    </citation>
    <scope>NUCLEOTIDE SEQUENCE [LARGE SCALE GENOMIC DNA]</scope>
    <source>
        <strain evidence="2 3">CBW1107-2</strain>
    </source>
</reference>